<feature type="domain" description="Ribosomal eL28/Mak16" evidence="4">
    <location>
        <begin position="2"/>
        <end position="60"/>
    </location>
</feature>
<dbReference type="GO" id="GO:0005730">
    <property type="term" value="C:nucleolus"/>
    <property type="evidence" value="ECO:0007669"/>
    <property type="project" value="TreeGrafter"/>
</dbReference>
<keyword evidence="6" id="KW-1185">Reference proteome</keyword>
<dbReference type="AlphaFoldDB" id="A0A392M5S4"/>
<dbReference type="InterPro" id="IPR029004">
    <property type="entry name" value="Ribosomal_eL28/Mak16"/>
</dbReference>
<dbReference type="InterPro" id="IPR006958">
    <property type="entry name" value="Mak16"/>
</dbReference>
<evidence type="ECO:0000313" key="6">
    <source>
        <dbReference type="Proteomes" id="UP000265520"/>
    </source>
</evidence>
<accession>A0A392M5S4</accession>
<evidence type="ECO:0000259" key="4">
    <source>
        <dbReference type="Pfam" id="PF01778"/>
    </source>
</evidence>
<feature type="non-terminal residue" evidence="5">
    <location>
        <position position="1"/>
    </location>
</feature>
<dbReference type="Proteomes" id="UP000265520">
    <property type="component" value="Unassembled WGS sequence"/>
</dbReference>
<evidence type="ECO:0000256" key="1">
    <source>
        <dbReference type="ARBA" id="ARBA00004123"/>
    </source>
</evidence>
<organism evidence="5 6">
    <name type="scientific">Trifolium medium</name>
    <dbReference type="NCBI Taxonomy" id="97028"/>
    <lineage>
        <taxon>Eukaryota</taxon>
        <taxon>Viridiplantae</taxon>
        <taxon>Streptophyta</taxon>
        <taxon>Embryophyta</taxon>
        <taxon>Tracheophyta</taxon>
        <taxon>Spermatophyta</taxon>
        <taxon>Magnoliopsida</taxon>
        <taxon>eudicotyledons</taxon>
        <taxon>Gunneridae</taxon>
        <taxon>Pentapetalae</taxon>
        <taxon>rosids</taxon>
        <taxon>fabids</taxon>
        <taxon>Fabales</taxon>
        <taxon>Fabaceae</taxon>
        <taxon>Papilionoideae</taxon>
        <taxon>50 kb inversion clade</taxon>
        <taxon>NPAAA clade</taxon>
        <taxon>Hologalegina</taxon>
        <taxon>IRL clade</taxon>
        <taxon>Trifolieae</taxon>
        <taxon>Trifolium</taxon>
    </lineage>
</organism>
<comment type="similarity">
    <text evidence="2">Belongs to the MAK16 family.</text>
</comment>
<dbReference type="GO" id="GO:0030687">
    <property type="term" value="C:preribosome, large subunit precursor"/>
    <property type="evidence" value="ECO:0007669"/>
    <property type="project" value="TreeGrafter"/>
</dbReference>
<name>A0A392M5S4_9FABA</name>
<evidence type="ECO:0000256" key="2">
    <source>
        <dbReference type="ARBA" id="ARBA00005514"/>
    </source>
</evidence>
<dbReference type="PANTHER" id="PTHR23405">
    <property type="entry name" value="MAINTENANCE OF KILLER 16 MAK16 PROTEIN-RELATED"/>
    <property type="match status" value="1"/>
</dbReference>
<evidence type="ECO:0000256" key="3">
    <source>
        <dbReference type="ARBA" id="ARBA00023242"/>
    </source>
</evidence>
<dbReference type="EMBL" id="LXQA010003696">
    <property type="protein sequence ID" value="MCH82443.1"/>
    <property type="molecule type" value="Genomic_DNA"/>
</dbReference>
<comment type="caution">
    <text evidence="5">The sequence shown here is derived from an EMBL/GenBank/DDBJ whole genome shotgun (WGS) entry which is preliminary data.</text>
</comment>
<keyword evidence="3" id="KW-0539">Nucleus</keyword>
<gene>
    <name evidence="5" type="ORF">A2U01_0003249</name>
</gene>
<sequence length="189" mass="22752">VFYLYMKTIERAHMPKDLWERVKLPRNYEQALEVIDKNLMYWPKILIHKIKQRLTKMTQMRIRMRKLALKTREKITTLPRKEVKREARREQKAEKAAVINKAIEQELVERLKNGLYQENDIVNYPFEAYKKVVDLENRQPAEEEEELEIEKEYVEGYEFEEEDDIEDFGAFAIHESLGNDSDDENENLG</sequence>
<dbReference type="Pfam" id="PF01778">
    <property type="entry name" value="Ribosomal_L28e"/>
    <property type="match status" value="1"/>
</dbReference>
<dbReference type="Pfam" id="PF04874">
    <property type="entry name" value="Mak16"/>
    <property type="match status" value="1"/>
</dbReference>
<dbReference type="GO" id="GO:0000470">
    <property type="term" value="P:maturation of LSU-rRNA"/>
    <property type="evidence" value="ECO:0007669"/>
    <property type="project" value="TreeGrafter"/>
</dbReference>
<dbReference type="PANTHER" id="PTHR23405:SF14">
    <property type="entry name" value="PROTEIN MAK16 HOMOLOG"/>
    <property type="match status" value="1"/>
</dbReference>
<dbReference type="GO" id="GO:0000460">
    <property type="term" value="P:maturation of 5.8S rRNA"/>
    <property type="evidence" value="ECO:0007669"/>
    <property type="project" value="TreeGrafter"/>
</dbReference>
<evidence type="ECO:0000313" key="5">
    <source>
        <dbReference type="EMBL" id="MCH82443.1"/>
    </source>
</evidence>
<protein>
    <submittedName>
        <fullName evidence="5">MAK16-like protein</fullName>
    </submittedName>
</protein>
<reference evidence="5 6" key="1">
    <citation type="journal article" date="2018" name="Front. Plant Sci.">
        <title>Red Clover (Trifolium pratense) and Zigzag Clover (T. medium) - A Picture of Genomic Similarities and Differences.</title>
        <authorList>
            <person name="Dluhosova J."/>
            <person name="Istvanek J."/>
            <person name="Nedelnik J."/>
            <person name="Repkova J."/>
        </authorList>
    </citation>
    <scope>NUCLEOTIDE SEQUENCE [LARGE SCALE GENOMIC DNA]</scope>
    <source>
        <strain evidence="6">cv. 10/8</strain>
        <tissue evidence="5">Leaf</tissue>
    </source>
</reference>
<comment type="subcellular location">
    <subcellularLocation>
        <location evidence="1">Nucleus</location>
    </subcellularLocation>
</comment>
<proteinExistence type="inferred from homology"/>